<evidence type="ECO:0000313" key="2">
    <source>
        <dbReference type="EMBL" id="KAK4494029.1"/>
    </source>
</evidence>
<gene>
    <name evidence="2" type="ORF">PRZ48_015215</name>
</gene>
<dbReference type="EMBL" id="JAXOVC010000015">
    <property type="protein sequence ID" value="KAK4494029.1"/>
    <property type="molecule type" value="Genomic_DNA"/>
</dbReference>
<evidence type="ECO:0000313" key="3">
    <source>
        <dbReference type="Proteomes" id="UP001305779"/>
    </source>
</evidence>
<sequence>MERLDIAPDGDLILVVDDKLELLVHTCVLRLTSPVFKAMLGPDFAEGQSHGAAANPKRLDLPEDDEEGIRYLCLVLHQANQHLPETMSTAQLLRFSMMVDKYDCTSAV</sequence>
<dbReference type="SUPFAM" id="SSF54695">
    <property type="entry name" value="POZ domain"/>
    <property type="match status" value="1"/>
</dbReference>
<protein>
    <recommendedName>
        <fullName evidence="1">BTB domain-containing protein</fullName>
    </recommendedName>
</protein>
<comment type="caution">
    <text evidence="2">The sequence shown here is derived from an EMBL/GenBank/DDBJ whole genome shotgun (WGS) entry which is preliminary data.</text>
</comment>
<evidence type="ECO:0000259" key="1">
    <source>
        <dbReference type="PROSITE" id="PS50097"/>
    </source>
</evidence>
<dbReference type="CDD" id="cd18186">
    <property type="entry name" value="BTB_POZ_ZBTB_KLHL-like"/>
    <property type="match status" value="1"/>
</dbReference>
<organism evidence="2 3">
    <name type="scientific">Zasmidium cellare</name>
    <name type="common">Wine cellar mold</name>
    <name type="synonym">Racodium cellare</name>
    <dbReference type="NCBI Taxonomy" id="395010"/>
    <lineage>
        <taxon>Eukaryota</taxon>
        <taxon>Fungi</taxon>
        <taxon>Dikarya</taxon>
        <taxon>Ascomycota</taxon>
        <taxon>Pezizomycotina</taxon>
        <taxon>Dothideomycetes</taxon>
        <taxon>Dothideomycetidae</taxon>
        <taxon>Mycosphaerellales</taxon>
        <taxon>Mycosphaerellaceae</taxon>
        <taxon>Zasmidium</taxon>
    </lineage>
</organism>
<dbReference type="PROSITE" id="PS50097">
    <property type="entry name" value="BTB"/>
    <property type="match status" value="1"/>
</dbReference>
<dbReference type="InterPro" id="IPR011333">
    <property type="entry name" value="SKP1/BTB/POZ_sf"/>
</dbReference>
<reference evidence="2 3" key="1">
    <citation type="journal article" date="2023" name="G3 (Bethesda)">
        <title>A chromosome-level genome assembly of Zasmidium syzygii isolated from banana leaves.</title>
        <authorList>
            <person name="van Westerhoven A.C."/>
            <person name="Mehrabi R."/>
            <person name="Talebi R."/>
            <person name="Steentjes M.B.F."/>
            <person name="Corcolon B."/>
            <person name="Chong P.A."/>
            <person name="Kema G.H.J."/>
            <person name="Seidl M.F."/>
        </authorList>
    </citation>
    <scope>NUCLEOTIDE SEQUENCE [LARGE SCALE GENOMIC DNA]</scope>
    <source>
        <strain evidence="2 3">P124</strain>
    </source>
</reference>
<dbReference type="Proteomes" id="UP001305779">
    <property type="component" value="Unassembled WGS sequence"/>
</dbReference>
<dbReference type="Gene3D" id="3.30.710.10">
    <property type="entry name" value="Potassium Channel Kv1.1, Chain A"/>
    <property type="match status" value="1"/>
</dbReference>
<name>A0ABR0DXZ4_ZASCE</name>
<keyword evidence="3" id="KW-1185">Reference proteome</keyword>
<dbReference type="Pfam" id="PF00651">
    <property type="entry name" value="BTB"/>
    <property type="match status" value="1"/>
</dbReference>
<feature type="domain" description="BTB" evidence="1">
    <location>
        <begin position="10"/>
        <end position="85"/>
    </location>
</feature>
<proteinExistence type="predicted"/>
<dbReference type="InterPro" id="IPR000210">
    <property type="entry name" value="BTB/POZ_dom"/>
</dbReference>
<accession>A0ABR0DXZ4</accession>